<dbReference type="HAMAP" id="MF_00379">
    <property type="entry name" value="GTPase_MnmE"/>
    <property type="match status" value="1"/>
</dbReference>
<organism evidence="10 11">
    <name type="scientific">Mesomycoplasma neurolyticum</name>
    <dbReference type="NCBI Taxonomy" id="2120"/>
    <lineage>
        <taxon>Bacteria</taxon>
        <taxon>Bacillati</taxon>
        <taxon>Mycoplasmatota</taxon>
        <taxon>Mycoplasmoidales</taxon>
        <taxon>Metamycoplasmataceae</taxon>
        <taxon>Mesomycoplasma</taxon>
    </lineage>
</organism>
<evidence type="ECO:0000256" key="3">
    <source>
        <dbReference type="ARBA" id="ARBA00022741"/>
    </source>
</evidence>
<dbReference type="EMBL" id="LR214951">
    <property type="protein sequence ID" value="VEU59549.1"/>
    <property type="molecule type" value="Genomic_DNA"/>
</dbReference>
<protein>
    <recommendedName>
        <fullName evidence="6">tRNA modification GTPase MnmE</fullName>
        <ecNumber evidence="6">3.6.-.-</ecNumber>
    </recommendedName>
</protein>
<feature type="binding site" evidence="6">
    <location>
        <begin position="244"/>
        <end position="250"/>
    </location>
    <ligand>
        <name>GTP</name>
        <dbReference type="ChEBI" id="CHEBI:37565"/>
    </ligand>
</feature>
<feature type="domain" description="TrmE-type G" evidence="9">
    <location>
        <begin position="215"/>
        <end position="366"/>
    </location>
</feature>
<evidence type="ECO:0000256" key="8">
    <source>
        <dbReference type="SAM" id="Coils"/>
    </source>
</evidence>
<dbReference type="InterPro" id="IPR005225">
    <property type="entry name" value="Small_GTP-bd"/>
</dbReference>
<dbReference type="RefSeq" id="WP_165001334.1">
    <property type="nucleotide sequence ID" value="NZ_LR214951.1"/>
</dbReference>
<feature type="binding site" evidence="6">
    <location>
        <begin position="225"/>
        <end position="230"/>
    </location>
    <ligand>
        <name>GTP</name>
        <dbReference type="ChEBI" id="CHEBI:37565"/>
    </ligand>
</feature>
<feature type="binding site" evidence="6">
    <location>
        <position position="229"/>
    </location>
    <ligand>
        <name>Mg(2+)</name>
        <dbReference type="ChEBI" id="CHEBI:18420"/>
    </ligand>
</feature>
<dbReference type="PROSITE" id="PS51709">
    <property type="entry name" value="G_TRME"/>
    <property type="match status" value="1"/>
</dbReference>
<accession>A0A449A5P1</accession>
<dbReference type="Pfam" id="PF01926">
    <property type="entry name" value="MMR_HSR1"/>
    <property type="match status" value="1"/>
</dbReference>
<keyword evidence="11" id="KW-1185">Reference proteome</keyword>
<dbReference type="Pfam" id="PF10396">
    <property type="entry name" value="TrmE_N"/>
    <property type="match status" value="1"/>
</dbReference>
<keyword evidence="5 6" id="KW-0342">GTP-binding</keyword>
<proteinExistence type="inferred from homology"/>
<dbReference type="Proteomes" id="UP000289440">
    <property type="component" value="Chromosome"/>
</dbReference>
<name>A0A449A5P1_9BACT</name>
<feature type="binding site" evidence="6">
    <location>
        <position position="244"/>
    </location>
    <ligand>
        <name>K(+)</name>
        <dbReference type="ChEBI" id="CHEBI:29103"/>
    </ligand>
</feature>
<keyword evidence="3 6" id="KW-0547">Nucleotide-binding</keyword>
<feature type="binding site" evidence="6">
    <location>
        <position position="225"/>
    </location>
    <ligand>
        <name>K(+)</name>
        <dbReference type="ChEBI" id="CHEBI:29103"/>
    </ligand>
</feature>
<dbReference type="InterPro" id="IPR027266">
    <property type="entry name" value="TrmE/GcvT-like"/>
</dbReference>
<dbReference type="AlphaFoldDB" id="A0A449A5P1"/>
<comment type="function">
    <text evidence="6">Exhibits a very high intrinsic GTPase hydrolysis rate. Involved in the addition of a carboxymethylaminomethyl (cmnm) group at the wobble position (U34) of certain tRNAs, forming tRNA-cmnm(5)s(2)U34.</text>
</comment>
<keyword evidence="6" id="KW-0963">Cytoplasm</keyword>
<feature type="binding site" evidence="6">
    <location>
        <position position="443"/>
    </location>
    <ligand>
        <name>(6S)-5-formyl-5,6,7,8-tetrahydrofolate</name>
        <dbReference type="ChEBI" id="CHEBI:57457"/>
    </ligand>
</feature>
<dbReference type="PRINTS" id="PR00326">
    <property type="entry name" value="GTP1OBG"/>
</dbReference>
<feature type="binding site" evidence="6">
    <location>
        <position position="249"/>
    </location>
    <ligand>
        <name>K(+)</name>
        <dbReference type="ChEBI" id="CHEBI:29103"/>
    </ligand>
</feature>
<dbReference type="InterPro" id="IPR018948">
    <property type="entry name" value="GTP-bd_TrmE_N"/>
</dbReference>
<dbReference type="InterPro" id="IPR031168">
    <property type="entry name" value="G_TrmE"/>
</dbReference>
<evidence type="ECO:0000259" key="9">
    <source>
        <dbReference type="PROSITE" id="PS51709"/>
    </source>
</evidence>
<keyword evidence="8" id="KW-0175">Coiled coil</keyword>
<dbReference type="Gene3D" id="3.40.50.300">
    <property type="entry name" value="P-loop containing nucleotide triphosphate hydrolases"/>
    <property type="match status" value="1"/>
</dbReference>
<evidence type="ECO:0000256" key="4">
    <source>
        <dbReference type="ARBA" id="ARBA00022958"/>
    </source>
</evidence>
<dbReference type="GO" id="GO:0030488">
    <property type="term" value="P:tRNA methylation"/>
    <property type="evidence" value="ECO:0007669"/>
    <property type="project" value="TreeGrafter"/>
</dbReference>
<comment type="caution">
    <text evidence="6">Lacks conserved residue(s) required for the propagation of feature annotation.</text>
</comment>
<comment type="subcellular location">
    <subcellularLocation>
        <location evidence="6">Cytoplasm</location>
    </subcellularLocation>
</comment>
<dbReference type="Gene3D" id="3.30.1360.120">
    <property type="entry name" value="Probable tRNA modification gtpase trme, domain 1"/>
    <property type="match status" value="1"/>
</dbReference>
<dbReference type="InterPro" id="IPR027368">
    <property type="entry name" value="MnmE_dom2"/>
</dbReference>
<keyword evidence="2 6" id="KW-0819">tRNA processing</keyword>
<feature type="binding site" evidence="6">
    <location>
        <begin position="269"/>
        <end position="272"/>
    </location>
    <ligand>
        <name>GTP</name>
        <dbReference type="ChEBI" id="CHEBI:37565"/>
    </ligand>
</feature>
<sequence length="443" mass="49711">MFDTIAAISSGNNVNQAISIIRISGPEAFEIVKKIFDGKIGENHQITYGYIKDKEKIIDEVLVMWFKGTKNFVGEDTVEINAHGGIVVTNIILELLLANGARLAEPGEFSKRAFLNGKIDLVKAEAINDLIHAKTKKQVEMSVAKFDGQTSKFINSLIEKLVFLIGTIEVNIDYPEYDDVEILTSDILIPKLSFILKELSETIEISERSRLIYQGISVAIVGRPNVGKSSLLNNLLNEEKAIVSSIQGTTRDIVEGQFVLNNILYTIKDTAGIRDSKNAIEKIGIDKALKQIENAEIILHIVDASKKEDKFDELIKEKALNKFYLKIFNKIDLLKENTKNSQEKIQISVKNNDIEQLEKALNKLVKNVDLNNEKLVINSRQLSLIKAAYLNIESALMSLKENYGPEVVIIDIRQAWENLVNITGKADNELMLNTMFKKFCLGK</sequence>
<evidence type="ECO:0000256" key="1">
    <source>
        <dbReference type="ARBA" id="ARBA00011043"/>
    </source>
</evidence>
<evidence type="ECO:0000256" key="6">
    <source>
        <dbReference type="HAMAP-Rule" id="MF_00379"/>
    </source>
</evidence>
<keyword evidence="4 6" id="KW-0630">Potassium</keyword>
<evidence type="ECO:0000256" key="7">
    <source>
        <dbReference type="RuleBase" id="RU003313"/>
    </source>
</evidence>
<dbReference type="PANTHER" id="PTHR42714:SF2">
    <property type="entry name" value="TRNA MODIFICATION GTPASE GTPBP3, MITOCHONDRIAL"/>
    <property type="match status" value="1"/>
</dbReference>
<dbReference type="NCBIfam" id="TIGR00231">
    <property type="entry name" value="small_GTP"/>
    <property type="match status" value="1"/>
</dbReference>
<feature type="coiled-coil region" evidence="8">
    <location>
        <begin position="340"/>
        <end position="374"/>
    </location>
</feature>
<dbReference type="GO" id="GO:0005525">
    <property type="term" value="F:GTP binding"/>
    <property type="evidence" value="ECO:0007669"/>
    <property type="project" value="UniProtKB-UniRule"/>
</dbReference>
<keyword evidence="6" id="KW-0479">Metal-binding</keyword>
<dbReference type="PANTHER" id="PTHR42714">
    <property type="entry name" value="TRNA MODIFICATION GTPASE GTPBP3"/>
    <property type="match status" value="1"/>
</dbReference>
<dbReference type="KEGG" id="mnu:NCTC10166_00527"/>
<dbReference type="CDD" id="cd14858">
    <property type="entry name" value="TrmE_N"/>
    <property type="match status" value="1"/>
</dbReference>
<dbReference type="CDD" id="cd04164">
    <property type="entry name" value="trmE"/>
    <property type="match status" value="1"/>
</dbReference>
<comment type="subunit">
    <text evidence="6">Homodimer. Heterotetramer of two MnmE and two MnmG subunits.</text>
</comment>
<dbReference type="Pfam" id="PF12631">
    <property type="entry name" value="MnmE_helical"/>
    <property type="match status" value="1"/>
</dbReference>
<gene>
    <name evidence="6 10" type="primary">trmE</name>
    <name evidence="6" type="synonym">mnmE</name>
    <name evidence="10" type="ORF">NCTC10166_00527</name>
</gene>
<keyword evidence="6" id="KW-0460">Magnesium</keyword>
<dbReference type="GO" id="GO:0002098">
    <property type="term" value="P:tRNA wobble uridine modification"/>
    <property type="evidence" value="ECO:0007669"/>
    <property type="project" value="TreeGrafter"/>
</dbReference>
<evidence type="ECO:0000313" key="11">
    <source>
        <dbReference type="Proteomes" id="UP000289440"/>
    </source>
</evidence>
<feature type="binding site" evidence="6">
    <location>
        <position position="118"/>
    </location>
    <ligand>
        <name>(6S)-5-formyl-5,6,7,8-tetrahydrofolate</name>
        <dbReference type="ChEBI" id="CHEBI:57457"/>
    </ligand>
</feature>
<dbReference type="SUPFAM" id="SSF52540">
    <property type="entry name" value="P-loop containing nucleoside triphosphate hydrolases"/>
    <property type="match status" value="1"/>
</dbReference>
<dbReference type="InterPro" id="IPR006073">
    <property type="entry name" value="GTP-bd"/>
</dbReference>
<evidence type="ECO:0000313" key="10">
    <source>
        <dbReference type="EMBL" id="VEU59549.1"/>
    </source>
</evidence>
<keyword evidence="6 10" id="KW-0378">Hydrolase</keyword>
<dbReference type="GO" id="GO:0005829">
    <property type="term" value="C:cytosol"/>
    <property type="evidence" value="ECO:0007669"/>
    <property type="project" value="TreeGrafter"/>
</dbReference>
<dbReference type="GO" id="GO:0003924">
    <property type="term" value="F:GTPase activity"/>
    <property type="evidence" value="ECO:0007669"/>
    <property type="project" value="UniProtKB-UniRule"/>
</dbReference>
<comment type="cofactor">
    <cofactor evidence="6">
        <name>K(+)</name>
        <dbReference type="ChEBI" id="CHEBI:29103"/>
    </cofactor>
    <text evidence="6">Binds 1 potassium ion per subunit.</text>
</comment>
<evidence type="ECO:0000256" key="2">
    <source>
        <dbReference type="ARBA" id="ARBA00022694"/>
    </source>
</evidence>
<dbReference type="InterPro" id="IPR027417">
    <property type="entry name" value="P-loop_NTPase"/>
</dbReference>
<comment type="similarity">
    <text evidence="1 6 7">Belongs to the TRAFAC class TrmE-Era-EngA-EngB-Septin-like GTPase superfamily. TrmE GTPase family.</text>
</comment>
<dbReference type="GO" id="GO:0046872">
    <property type="term" value="F:metal ion binding"/>
    <property type="evidence" value="ECO:0007669"/>
    <property type="project" value="UniProtKB-KW"/>
</dbReference>
<feature type="binding site" evidence="6">
    <location>
        <position position="250"/>
    </location>
    <ligand>
        <name>Mg(2+)</name>
        <dbReference type="ChEBI" id="CHEBI:18420"/>
    </ligand>
</feature>
<dbReference type="InterPro" id="IPR025867">
    <property type="entry name" value="MnmE_helical"/>
</dbReference>
<reference evidence="10 11" key="1">
    <citation type="submission" date="2019-01" db="EMBL/GenBank/DDBJ databases">
        <authorList>
            <consortium name="Pathogen Informatics"/>
        </authorList>
    </citation>
    <scope>NUCLEOTIDE SEQUENCE [LARGE SCALE GENOMIC DNA]</scope>
    <source>
        <strain evidence="10 11">NCTC10166</strain>
    </source>
</reference>
<dbReference type="InterPro" id="IPR004520">
    <property type="entry name" value="GTPase_MnmE"/>
</dbReference>
<dbReference type="Gene3D" id="1.20.120.430">
    <property type="entry name" value="tRNA modification GTPase MnmE domain 2"/>
    <property type="match status" value="1"/>
</dbReference>
<feature type="binding site" evidence="6">
    <location>
        <position position="22"/>
    </location>
    <ligand>
        <name>(6S)-5-formyl-5,6,7,8-tetrahydrofolate</name>
        <dbReference type="ChEBI" id="CHEBI:57457"/>
    </ligand>
</feature>
<evidence type="ECO:0000256" key="5">
    <source>
        <dbReference type="ARBA" id="ARBA00023134"/>
    </source>
</evidence>
<feature type="binding site" evidence="6">
    <location>
        <position position="246"/>
    </location>
    <ligand>
        <name>K(+)</name>
        <dbReference type="ChEBI" id="CHEBI:29103"/>
    </ligand>
</feature>
<feature type="binding site" evidence="6">
    <location>
        <position position="79"/>
    </location>
    <ligand>
        <name>(6S)-5-formyl-5,6,7,8-tetrahydrofolate</name>
        <dbReference type="ChEBI" id="CHEBI:57457"/>
    </ligand>
</feature>
<dbReference type="EC" id="3.6.-.-" evidence="6"/>
<dbReference type="NCBIfam" id="TIGR00450">
    <property type="entry name" value="mnmE_trmE_thdF"/>
    <property type="match status" value="1"/>
</dbReference>